<feature type="region of interest" description="Disordered" evidence="1">
    <location>
        <begin position="63"/>
        <end position="135"/>
    </location>
</feature>
<reference evidence="3" key="2">
    <citation type="submission" date="2020-10" db="UniProtKB">
        <authorList>
            <consortium name="WormBaseParasite"/>
        </authorList>
    </citation>
    <scope>IDENTIFICATION</scope>
</reference>
<feature type="compositionally biased region" description="Basic and acidic residues" evidence="1">
    <location>
        <begin position="101"/>
        <end position="113"/>
    </location>
</feature>
<organism evidence="2 3">
    <name type="scientific">Panagrellus redivivus</name>
    <name type="common">Microworm</name>
    <dbReference type="NCBI Taxonomy" id="6233"/>
    <lineage>
        <taxon>Eukaryota</taxon>
        <taxon>Metazoa</taxon>
        <taxon>Ecdysozoa</taxon>
        <taxon>Nematoda</taxon>
        <taxon>Chromadorea</taxon>
        <taxon>Rhabditida</taxon>
        <taxon>Tylenchina</taxon>
        <taxon>Panagrolaimomorpha</taxon>
        <taxon>Panagrolaimoidea</taxon>
        <taxon>Panagrolaimidae</taxon>
        <taxon>Panagrellus</taxon>
    </lineage>
</organism>
<reference evidence="2" key="1">
    <citation type="journal article" date="2013" name="Genetics">
        <title>The draft genome and transcriptome of Panagrellus redivivus are shaped by the harsh demands of a free-living lifestyle.</title>
        <authorList>
            <person name="Srinivasan J."/>
            <person name="Dillman A.R."/>
            <person name="Macchietto M.G."/>
            <person name="Heikkinen L."/>
            <person name="Lakso M."/>
            <person name="Fracchia K.M."/>
            <person name="Antoshechkin I."/>
            <person name="Mortazavi A."/>
            <person name="Wong G."/>
            <person name="Sternberg P.W."/>
        </authorList>
    </citation>
    <scope>NUCLEOTIDE SEQUENCE [LARGE SCALE GENOMIC DNA]</scope>
    <source>
        <strain evidence="2">MT8872</strain>
    </source>
</reference>
<proteinExistence type="predicted"/>
<keyword evidence="2" id="KW-1185">Reference proteome</keyword>
<dbReference type="Proteomes" id="UP000492821">
    <property type="component" value="Unassembled WGS sequence"/>
</dbReference>
<evidence type="ECO:0000256" key="1">
    <source>
        <dbReference type="SAM" id="MobiDB-lite"/>
    </source>
</evidence>
<accession>A0A7E4UVL1</accession>
<feature type="compositionally biased region" description="Polar residues" evidence="1">
    <location>
        <begin position="67"/>
        <end position="79"/>
    </location>
</feature>
<evidence type="ECO:0000313" key="2">
    <source>
        <dbReference type="Proteomes" id="UP000492821"/>
    </source>
</evidence>
<protein>
    <submittedName>
        <fullName evidence="3">Uncharacterized protein</fullName>
    </submittedName>
</protein>
<dbReference type="AlphaFoldDB" id="A0A7E4UVL1"/>
<sequence length="135" mass="15580">MLVILDMEQLGLVVSDTTNASSRSLITEKDSFEDKQRHIAIVVGHPTGFITVDGWRRLNQWKFPPRNATTAQRSTSDPQQQHRRRTSWRSHDGSAYGPKKHFSDDYNTHDGRHFWSTNMVTPDPSRRNPMIKPLP</sequence>
<name>A0A7E4UVL1_PANRE</name>
<dbReference type="WBParaSite" id="Pan_g13374.t1">
    <property type="protein sequence ID" value="Pan_g13374.t1"/>
    <property type="gene ID" value="Pan_g13374"/>
</dbReference>
<evidence type="ECO:0000313" key="3">
    <source>
        <dbReference type="WBParaSite" id="Pan_g13374.t1"/>
    </source>
</evidence>